<keyword evidence="5" id="KW-1185">Reference proteome</keyword>
<feature type="region of interest" description="Disordered" evidence="1">
    <location>
        <begin position="129"/>
        <end position="253"/>
    </location>
</feature>
<dbReference type="Pfam" id="PF08239">
    <property type="entry name" value="SH3_3"/>
    <property type="match status" value="1"/>
</dbReference>
<feature type="domain" description="SH3b" evidence="3">
    <location>
        <begin position="30"/>
        <end position="81"/>
    </location>
</feature>
<dbReference type="EMBL" id="LSRP01000091">
    <property type="protein sequence ID" value="OJF95881.1"/>
    <property type="molecule type" value="Genomic_DNA"/>
</dbReference>
<dbReference type="InterPro" id="IPR003646">
    <property type="entry name" value="SH3-like_bac-type"/>
</dbReference>
<protein>
    <recommendedName>
        <fullName evidence="3">SH3b domain-containing protein</fullName>
    </recommendedName>
</protein>
<evidence type="ECO:0000256" key="2">
    <source>
        <dbReference type="SAM" id="SignalP"/>
    </source>
</evidence>
<feature type="compositionally biased region" description="Basic and acidic residues" evidence="1">
    <location>
        <begin position="129"/>
        <end position="237"/>
    </location>
</feature>
<keyword evidence="2" id="KW-0732">Signal</keyword>
<dbReference type="OrthoDB" id="8074373at2"/>
<evidence type="ECO:0000313" key="4">
    <source>
        <dbReference type="EMBL" id="OJF95881.1"/>
    </source>
</evidence>
<sequence>MRNILLGVAAAAMLLVPSLAAAADGFATANVNMRSGPSTRYPAVTVIPVETELEIHGCLSDVPWCDVSFYQGRGWVAAQYIATEYRQNRVYLQPQYYRPLGIPTITFDLGNYWERNYRNRDFYRDRQRWSRSNDDGNRIERRRTTDQYERRDQYRNTDNDVYNQDRDRRDRRDRDRDRRRVIEERNTVDQFDNDGRRRRDESRRQENRREEARPQENRREQRRNEERRNDRRNDRRPGTCAEGDVQCAINKAK</sequence>
<name>A0A657LSR2_9HYPH</name>
<dbReference type="AlphaFoldDB" id="A0A657LSR2"/>
<feature type="chain" id="PRO_5024809033" description="SH3b domain-containing protein" evidence="2">
    <location>
        <begin position="23"/>
        <end position="253"/>
    </location>
</feature>
<evidence type="ECO:0000256" key="1">
    <source>
        <dbReference type="SAM" id="MobiDB-lite"/>
    </source>
</evidence>
<evidence type="ECO:0000259" key="3">
    <source>
        <dbReference type="Pfam" id="PF08239"/>
    </source>
</evidence>
<accession>A0A657LSR2</accession>
<proteinExistence type="predicted"/>
<organism evidence="4 5">
    <name type="scientific">Pararhizobium antarcticum</name>
    <dbReference type="NCBI Taxonomy" id="1798805"/>
    <lineage>
        <taxon>Bacteria</taxon>
        <taxon>Pseudomonadati</taxon>
        <taxon>Pseudomonadota</taxon>
        <taxon>Alphaproteobacteria</taxon>
        <taxon>Hyphomicrobiales</taxon>
        <taxon>Rhizobiaceae</taxon>
        <taxon>Rhizobium/Agrobacterium group</taxon>
        <taxon>Pararhizobium</taxon>
    </lineage>
</organism>
<dbReference type="RefSeq" id="WP_071833632.1">
    <property type="nucleotide sequence ID" value="NZ_LSRP01000091.1"/>
</dbReference>
<feature type="signal peptide" evidence="2">
    <location>
        <begin position="1"/>
        <end position="22"/>
    </location>
</feature>
<comment type="caution">
    <text evidence="4">The sequence shown here is derived from an EMBL/GenBank/DDBJ whole genome shotgun (WGS) entry which is preliminary data.</text>
</comment>
<dbReference type="Gene3D" id="2.30.30.40">
    <property type="entry name" value="SH3 Domains"/>
    <property type="match status" value="1"/>
</dbReference>
<reference evidence="4 5" key="1">
    <citation type="submission" date="2016-02" db="EMBL/GenBank/DDBJ databases">
        <title>Genome sequencing of a beta-galactosidase producing bacteria Rhizobium sp. 59.</title>
        <authorList>
            <person name="Wang D."/>
            <person name="Kot W."/>
            <person name="Qin Y."/>
            <person name="Hansen L."/>
            <person name="Naqvi K."/>
            <person name="Rensing C."/>
        </authorList>
    </citation>
    <scope>NUCLEOTIDE SEQUENCE [LARGE SCALE GENOMIC DNA]</scope>
    <source>
        <strain evidence="4 5">59</strain>
    </source>
</reference>
<gene>
    <name evidence="4" type="ORF">AX760_18805</name>
</gene>
<evidence type="ECO:0000313" key="5">
    <source>
        <dbReference type="Proteomes" id="UP000182661"/>
    </source>
</evidence>
<dbReference type="Proteomes" id="UP000182661">
    <property type="component" value="Unassembled WGS sequence"/>
</dbReference>